<dbReference type="EMBL" id="JAKGBZ010000080">
    <property type="protein sequence ID" value="MCF3948778.1"/>
    <property type="molecule type" value="Genomic_DNA"/>
</dbReference>
<dbReference type="NCBIfam" id="TIGR01250">
    <property type="entry name" value="pro_imino_pep_2"/>
    <property type="match status" value="1"/>
</dbReference>
<protein>
    <submittedName>
        <fullName evidence="5">Proline iminopeptidase-family hydrolase</fullName>
    </submittedName>
</protein>
<gene>
    <name evidence="5" type="ORF">L2A60_19185</name>
</gene>
<evidence type="ECO:0000256" key="1">
    <source>
        <dbReference type="ARBA" id="ARBA00010088"/>
    </source>
</evidence>
<organism evidence="5 6">
    <name type="scientific">Acidiphilium iwatense</name>
    <dbReference type="NCBI Taxonomy" id="768198"/>
    <lineage>
        <taxon>Bacteria</taxon>
        <taxon>Pseudomonadati</taxon>
        <taxon>Pseudomonadota</taxon>
        <taxon>Alphaproteobacteria</taxon>
        <taxon>Acetobacterales</taxon>
        <taxon>Acidocellaceae</taxon>
        <taxon>Acidiphilium</taxon>
    </lineage>
</organism>
<evidence type="ECO:0000256" key="2">
    <source>
        <dbReference type="ARBA" id="ARBA00022801"/>
    </source>
</evidence>
<dbReference type="RefSeq" id="WP_235706088.1">
    <property type="nucleotide sequence ID" value="NZ_JAKGBZ010000080.1"/>
</dbReference>
<dbReference type="InterPro" id="IPR002410">
    <property type="entry name" value="Peptidase_S33"/>
</dbReference>
<name>A0ABS9E1G4_9PROT</name>
<sequence length="312" mass="35153">MSSSDTPVSEDFVPFREHRTWYRITGSLRGTFPPLVILHGGPGAAHDYVDRFKLLAGPERAVIHYDQIGCGRSTHLPNIGPDFWTIELFLEELDNLLVHLGVSGNYDLLGQSWGGMLAAEHAVREPVGLRALIIANSPASMVTWVEEANRLRAELPPDVQKTLIEHEKTGTTDSVEYQNAVQVFYGRHLCRISPWPAELMRSLDQIEADPTVYHTMNGPSEFHVIGSLKTWSIEARLDRIMVPTLVISGKYDEATELAVRPYVGLIPSAIWGFFENSSHTPHIEETRKCMDMISSFLGDPHDYVKSRNKHRR</sequence>
<evidence type="ECO:0000313" key="5">
    <source>
        <dbReference type="EMBL" id="MCF3948778.1"/>
    </source>
</evidence>
<comment type="caution">
    <text evidence="5">The sequence shown here is derived from an EMBL/GenBank/DDBJ whole genome shotgun (WGS) entry which is preliminary data.</text>
</comment>
<dbReference type="Gene3D" id="3.40.50.1820">
    <property type="entry name" value="alpha/beta hydrolase"/>
    <property type="match status" value="1"/>
</dbReference>
<dbReference type="PRINTS" id="PR00793">
    <property type="entry name" value="PROAMNOPTASE"/>
</dbReference>
<comment type="similarity">
    <text evidence="1 3">Belongs to the peptidase S33 family.</text>
</comment>
<dbReference type="Proteomes" id="UP001521209">
    <property type="component" value="Unassembled WGS sequence"/>
</dbReference>
<dbReference type="SUPFAM" id="SSF53474">
    <property type="entry name" value="alpha/beta-Hydrolases"/>
    <property type="match status" value="1"/>
</dbReference>
<evidence type="ECO:0000256" key="3">
    <source>
        <dbReference type="PIRNR" id="PIRNR005539"/>
    </source>
</evidence>
<keyword evidence="6" id="KW-1185">Reference proteome</keyword>
<evidence type="ECO:0000313" key="6">
    <source>
        <dbReference type="Proteomes" id="UP001521209"/>
    </source>
</evidence>
<dbReference type="InterPro" id="IPR029058">
    <property type="entry name" value="AB_hydrolase_fold"/>
</dbReference>
<dbReference type="GO" id="GO:0016787">
    <property type="term" value="F:hydrolase activity"/>
    <property type="evidence" value="ECO:0007669"/>
    <property type="project" value="UniProtKB-KW"/>
</dbReference>
<reference evidence="5 6" key="1">
    <citation type="submission" date="2022-01" db="EMBL/GenBank/DDBJ databases">
        <authorList>
            <person name="Won M."/>
            <person name="Kim S.-J."/>
            <person name="Kwon S.-W."/>
        </authorList>
    </citation>
    <scope>NUCLEOTIDE SEQUENCE [LARGE SCALE GENOMIC DNA]</scope>
    <source>
        <strain evidence="5 6">KCTC 23505</strain>
    </source>
</reference>
<dbReference type="PIRSF" id="PIRSF005539">
    <property type="entry name" value="Pept_S33_TRI_F1"/>
    <property type="match status" value="1"/>
</dbReference>
<evidence type="ECO:0000259" key="4">
    <source>
        <dbReference type="Pfam" id="PF00561"/>
    </source>
</evidence>
<dbReference type="InterPro" id="IPR050266">
    <property type="entry name" value="AB_hydrolase_sf"/>
</dbReference>
<dbReference type="PANTHER" id="PTHR43798:SF33">
    <property type="entry name" value="HYDROLASE, PUTATIVE (AFU_ORTHOLOGUE AFUA_2G14860)-RELATED"/>
    <property type="match status" value="1"/>
</dbReference>
<dbReference type="InterPro" id="IPR000073">
    <property type="entry name" value="AB_hydrolase_1"/>
</dbReference>
<dbReference type="Pfam" id="PF00561">
    <property type="entry name" value="Abhydrolase_1"/>
    <property type="match status" value="1"/>
</dbReference>
<accession>A0ABS9E1G4</accession>
<dbReference type="PANTHER" id="PTHR43798">
    <property type="entry name" value="MONOACYLGLYCEROL LIPASE"/>
    <property type="match status" value="1"/>
</dbReference>
<proteinExistence type="inferred from homology"/>
<keyword evidence="2 3" id="KW-0378">Hydrolase</keyword>
<feature type="domain" description="AB hydrolase-1" evidence="4">
    <location>
        <begin position="33"/>
        <end position="285"/>
    </location>
</feature>
<dbReference type="InterPro" id="IPR005945">
    <property type="entry name" value="Pro_imino_pep"/>
</dbReference>